<reference evidence="14 15" key="1">
    <citation type="journal article" date="2011" name="EMBO J.">
        <title>Structural diversity of bacterial flagellar motors.</title>
        <authorList>
            <person name="Chen S."/>
            <person name="Beeby M."/>
            <person name="Murphy G.E."/>
            <person name="Leadbetter J.R."/>
            <person name="Hendrixson D.R."/>
            <person name="Briegel A."/>
            <person name="Li Z."/>
            <person name="Shi J."/>
            <person name="Tocheva E.I."/>
            <person name="Muller A."/>
            <person name="Dobro M.J."/>
            <person name="Jensen G.J."/>
        </authorList>
    </citation>
    <scope>NUCLEOTIDE SEQUENCE [LARGE SCALE GENOMIC DNA]</scope>
    <source>
        <strain evidence="14 15">ATCC 19624</strain>
    </source>
</reference>
<dbReference type="InterPro" id="IPR005628">
    <property type="entry name" value="GspK"/>
</dbReference>
<protein>
    <recommendedName>
        <fullName evidence="10">Type II secretion system protein K</fullName>
    </recommendedName>
</protein>
<keyword evidence="7" id="KW-0653">Protein transport</keyword>
<feature type="domain" description="T2SS protein K second SAM-like" evidence="12">
    <location>
        <begin position="237"/>
        <end position="295"/>
    </location>
</feature>
<evidence type="ECO:0000259" key="12">
    <source>
        <dbReference type="Pfam" id="PF03934"/>
    </source>
</evidence>
<feature type="region of interest" description="Disordered" evidence="11">
    <location>
        <begin position="178"/>
        <end position="202"/>
    </location>
</feature>
<dbReference type="Gene3D" id="1.10.40.60">
    <property type="entry name" value="EpsJ-like"/>
    <property type="match status" value="2"/>
</dbReference>
<evidence type="ECO:0000256" key="4">
    <source>
        <dbReference type="ARBA" id="ARBA00022475"/>
    </source>
</evidence>
<evidence type="ECO:0000256" key="7">
    <source>
        <dbReference type="ARBA" id="ARBA00022927"/>
    </source>
</evidence>
<dbReference type="InterPro" id="IPR049031">
    <property type="entry name" value="T2SSK_SAM-like_1st"/>
</dbReference>
<dbReference type="PIRSF" id="PIRSF002786">
    <property type="entry name" value="XcpX"/>
    <property type="match status" value="1"/>
</dbReference>
<feature type="compositionally biased region" description="Low complexity" evidence="11">
    <location>
        <begin position="178"/>
        <end position="191"/>
    </location>
</feature>
<dbReference type="STRING" id="887062.HGR_13769"/>
<dbReference type="Pfam" id="PF21687">
    <property type="entry name" value="T2SSK_1st"/>
    <property type="match status" value="1"/>
</dbReference>
<evidence type="ECO:0000259" key="13">
    <source>
        <dbReference type="Pfam" id="PF21687"/>
    </source>
</evidence>
<sequence>MAMLVVALVATLASSAYWRQWQAWAVERAERQRHEAAWVLVGAMDWARLILREDARASQIDHLGEPWSVPLQEARLSDFLNLDRGGKSAGGPRQEVTQSEDLLRQAFLSGTVTDVQGRINLRNLLSADGQGAGARVTLSPADVAITQRLFQLLGLPEPELALLLRQLPAAWAAAQASTSRTADGNDGAASSGSGGPIPPSAPLLPQRFEQLGVLGLSPKTLQALEPHATWLPERTPLNVNTASTIALQASMPRLESAQAQRIAAARQQRPFASLADLSSALQAAGMPGHLANAQSHAVSSRYFRVVGLLRLDEEVFEDRALLVRNGITVSTVWRTSGREPAHPLTTP</sequence>
<evidence type="ECO:0000256" key="11">
    <source>
        <dbReference type="SAM" id="MobiDB-lite"/>
    </source>
</evidence>
<feature type="domain" description="T2SS protein K first SAM-like" evidence="13">
    <location>
        <begin position="117"/>
        <end position="233"/>
    </location>
</feature>
<dbReference type="SUPFAM" id="SSF158544">
    <property type="entry name" value="GspK insert domain-like"/>
    <property type="match status" value="1"/>
</dbReference>
<comment type="similarity">
    <text evidence="2 10">Belongs to the GSP K family.</text>
</comment>
<name>F3KWB6_9BURK</name>
<dbReference type="PANTHER" id="PTHR38831">
    <property type="entry name" value="TYPE II SECRETION SYSTEM PROTEIN K"/>
    <property type="match status" value="1"/>
</dbReference>
<dbReference type="EMBL" id="AEGR01000087">
    <property type="protein sequence ID" value="EGI75915.1"/>
    <property type="molecule type" value="Genomic_DNA"/>
</dbReference>
<comment type="subcellular location">
    <subcellularLocation>
        <location evidence="1 10">Cell inner membrane</location>
    </subcellularLocation>
</comment>
<accession>F3KWB6</accession>
<comment type="caution">
    <text evidence="14">The sequence shown here is derived from an EMBL/GenBank/DDBJ whole genome shotgun (WGS) entry which is preliminary data.</text>
</comment>
<evidence type="ECO:0000256" key="2">
    <source>
        <dbReference type="ARBA" id="ARBA00007246"/>
    </source>
</evidence>
<dbReference type="AlphaFoldDB" id="F3KWB6"/>
<keyword evidence="3 10" id="KW-0813">Transport</keyword>
<proteinExistence type="inferred from homology"/>
<dbReference type="Gene3D" id="3.30.1300.30">
    <property type="entry name" value="GSPII I/J protein-like"/>
    <property type="match status" value="2"/>
</dbReference>
<dbReference type="GO" id="GO:0005886">
    <property type="term" value="C:plasma membrane"/>
    <property type="evidence" value="ECO:0007669"/>
    <property type="project" value="UniProtKB-SubCell"/>
</dbReference>
<keyword evidence="15" id="KW-1185">Reference proteome</keyword>
<dbReference type="eggNOG" id="COG3156">
    <property type="taxonomic scope" value="Bacteria"/>
</dbReference>
<evidence type="ECO:0000313" key="14">
    <source>
        <dbReference type="EMBL" id="EGI75915.1"/>
    </source>
</evidence>
<gene>
    <name evidence="14" type="ORF">HGR_13769</name>
</gene>
<keyword evidence="8" id="KW-1133">Transmembrane helix</keyword>
<dbReference type="SUPFAM" id="SSF54523">
    <property type="entry name" value="Pili subunits"/>
    <property type="match status" value="1"/>
</dbReference>
<evidence type="ECO:0000256" key="9">
    <source>
        <dbReference type="ARBA" id="ARBA00023136"/>
    </source>
</evidence>
<dbReference type="Proteomes" id="UP000016368">
    <property type="component" value="Unassembled WGS sequence"/>
</dbReference>
<dbReference type="InterPro" id="IPR010994">
    <property type="entry name" value="RuvA_2-like"/>
</dbReference>
<keyword evidence="6" id="KW-0812">Transmembrane</keyword>
<evidence type="ECO:0000256" key="8">
    <source>
        <dbReference type="ARBA" id="ARBA00022989"/>
    </source>
</evidence>
<organism evidence="14 15">
    <name type="scientific">Hylemonella gracilis ATCC 19624</name>
    <dbReference type="NCBI Taxonomy" id="887062"/>
    <lineage>
        <taxon>Bacteria</taxon>
        <taxon>Pseudomonadati</taxon>
        <taxon>Pseudomonadota</taxon>
        <taxon>Betaproteobacteria</taxon>
        <taxon>Burkholderiales</taxon>
        <taxon>Comamonadaceae</taxon>
        <taxon>Hylemonella</taxon>
    </lineage>
</organism>
<dbReference type="Pfam" id="PF03934">
    <property type="entry name" value="T2SSK"/>
    <property type="match status" value="1"/>
</dbReference>
<dbReference type="NCBIfam" id="NF037980">
    <property type="entry name" value="T2SS_GspK"/>
    <property type="match status" value="1"/>
</dbReference>
<evidence type="ECO:0000256" key="6">
    <source>
        <dbReference type="ARBA" id="ARBA00022692"/>
    </source>
</evidence>
<dbReference type="PANTHER" id="PTHR38831:SF1">
    <property type="entry name" value="TYPE II SECRETION SYSTEM PROTEIN K-RELATED"/>
    <property type="match status" value="1"/>
</dbReference>
<evidence type="ECO:0000313" key="15">
    <source>
        <dbReference type="Proteomes" id="UP000016368"/>
    </source>
</evidence>
<evidence type="ECO:0000256" key="5">
    <source>
        <dbReference type="ARBA" id="ARBA00022519"/>
    </source>
</evidence>
<dbReference type="InterPro" id="IPR038072">
    <property type="entry name" value="GspK_central_sf"/>
</dbReference>
<evidence type="ECO:0000256" key="3">
    <source>
        <dbReference type="ARBA" id="ARBA00022448"/>
    </source>
</evidence>
<evidence type="ECO:0000256" key="1">
    <source>
        <dbReference type="ARBA" id="ARBA00004533"/>
    </source>
</evidence>
<dbReference type="GO" id="GO:0009306">
    <property type="term" value="P:protein secretion"/>
    <property type="evidence" value="ECO:0007669"/>
    <property type="project" value="InterPro"/>
</dbReference>
<keyword evidence="5 10" id="KW-0997">Cell inner membrane</keyword>
<dbReference type="InterPro" id="IPR049179">
    <property type="entry name" value="T2SSK_SAM-like_2nd"/>
</dbReference>
<keyword evidence="4 10" id="KW-1003">Cell membrane</keyword>
<dbReference type="InterPro" id="IPR045584">
    <property type="entry name" value="Pilin-like"/>
</dbReference>
<dbReference type="SUPFAM" id="SSF47781">
    <property type="entry name" value="RuvA domain 2-like"/>
    <property type="match status" value="1"/>
</dbReference>
<keyword evidence="9 10" id="KW-0472">Membrane</keyword>
<evidence type="ECO:0000256" key="10">
    <source>
        <dbReference type="PIRNR" id="PIRNR002786"/>
    </source>
</evidence>